<name>A0ABY6BP18_9ACTN</name>
<dbReference type="PANTHER" id="PTHR38165:SF1">
    <property type="entry name" value="GLUCANASE B"/>
    <property type="match status" value="1"/>
</dbReference>
<proteinExistence type="predicted"/>
<dbReference type="Proteomes" id="UP001064390">
    <property type="component" value="Chromosome"/>
</dbReference>
<dbReference type="EMBL" id="CP104697">
    <property type="protein sequence ID" value="UXI76996.1"/>
    <property type="molecule type" value="Genomic_DNA"/>
</dbReference>
<dbReference type="PANTHER" id="PTHR38165">
    <property type="match status" value="1"/>
</dbReference>
<dbReference type="InterPro" id="IPR037398">
    <property type="entry name" value="Glyco_hydro_64_fam"/>
</dbReference>
<gene>
    <name evidence="2" type="ORF">N6Q81_02470</name>
</gene>
<sequence>MLSSLKHRLLAVVSAAGLVGALLTLGASPPADAAVPATIPLKITNNSSRGEPVHIYNLGTSLTTGQQGWADADGTFHAPSLTHTRRFRRR</sequence>
<evidence type="ECO:0000313" key="2">
    <source>
        <dbReference type="EMBL" id="UXI76996.1"/>
    </source>
</evidence>
<evidence type="ECO:0000313" key="3">
    <source>
        <dbReference type="Proteomes" id="UP001064390"/>
    </source>
</evidence>
<keyword evidence="1" id="KW-0732">Signal</keyword>
<protein>
    <submittedName>
        <fullName evidence="2">Uncharacterized protein</fullName>
    </submittedName>
</protein>
<dbReference type="Gene3D" id="2.60.110.10">
    <property type="entry name" value="Thaumatin"/>
    <property type="match status" value="1"/>
</dbReference>
<feature type="non-terminal residue" evidence="2">
    <location>
        <position position="90"/>
    </location>
</feature>
<reference evidence="2" key="1">
    <citation type="submission" date="2022-09" db="EMBL/GenBank/DDBJ databases">
        <title>Streptomyces vinaceusdrappus strain AC-40.</title>
        <authorList>
            <person name="Sedeek A.M."/>
            <person name="Salah I."/>
            <person name="Kamel H.L."/>
            <person name="Soltan M.A."/>
            <person name="Elsayed T.R."/>
        </authorList>
    </citation>
    <scope>NUCLEOTIDE SEQUENCE</scope>
    <source>
        <strain evidence="2">AC-40</strain>
    </source>
</reference>
<feature type="chain" id="PRO_5047076378" evidence="1">
    <location>
        <begin position="34"/>
        <end position="90"/>
    </location>
</feature>
<accession>A0ABY6BP18</accession>
<dbReference type="InterPro" id="IPR037176">
    <property type="entry name" value="Osmotin/thaumatin-like_sf"/>
</dbReference>
<keyword evidence="3" id="KW-1185">Reference proteome</keyword>
<feature type="signal peptide" evidence="1">
    <location>
        <begin position="1"/>
        <end position="33"/>
    </location>
</feature>
<evidence type="ECO:0000256" key="1">
    <source>
        <dbReference type="SAM" id="SignalP"/>
    </source>
</evidence>
<organism evidence="2 3">
    <name type="scientific">Streptomyces vinaceusdrappus</name>
    <dbReference type="NCBI Taxonomy" id="67376"/>
    <lineage>
        <taxon>Bacteria</taxon>
        <taxon>Bacillati</taxon>
        <taxon>Actinomycetota</taxon>
        <taxon>Actinomycetes</taxon>
        <taxon>Kitasatosporales</taxon>
        <taxon>Streptomycetaceae</taxon>
        <taxon>Streptomyces</taxon>
        <taxon>Streptomyces rochei group</taxon>
    </lineage>
</organism>